<protein>
    <submittedName>
        <fullName evidence="2">Uncharacterized protein</fullName>
    </submittedName>
</protein>
<proteinExistence type="predicted"/>
<dbReference type="EMBL" id="LK023322">
    <property type="protein sequence ID" value="CDS06831.1"/>
    <property type="molecule type" value="Genomic_DNA"/>
</dbReference>
<sequence length="210" mass="23899">MLKMSCIAGAWMEESARTHALNIIHQNIVVCIPSSSFREQSETSFQQGLDIAMEVEETGFTLHVMKIALRTIWKGSRDQGPNNVRRVYNGMVIILPGPSTTNHVEDVQTVVKRSLHATKSIDDPRRHRMFQTEGYQVHDATLFLRTCVPRPHLEQVSLLLGLVLVTFAMNNICVLLDISSNFLYLHKFHEQHLRLSMSPFAYGWPTRAQG</sequence>
<evidence type="ECO:0000313" key="2">
    <source>
        <dbReference type="EMBL" id="CDS06831.1"/>
    </source>
</evidence>
<feature type="transmembrane region" description="Helical" evidence="1">
    <location>
        <begin position="156"/>
        <end position="178"/>
    </location>
</feature>
<accession>A0A077WGR1</accession>
<evidence type="ECO:0000256" key="1">
    <source>
        <dbReference type="SAM" id="Phobius"/>
    </source>
</evidence>
<keyword evidence="1" id="KW-0812">Transmembrane</keyword>
<keyword evidence="1" id="KW-1133">Transmembrane helix</keyword>
<keyword evidence="1" id="KW-0472">Membrane</keyword>
<organism evidence="2">
    <name type="scientific">Lichtheimia ramosa</name>
    <dbReference type="NCBI Taxonomy" id="688394"/>
    <lineage>
        <taxon>Eukaryota</taxon>
        <taxon>Fungi</taxon>
        <taxon>Fungi incertae sedis</taxon>
        <taxon>Mucoromycota</taxon>
        <taxon>Mucoromycotina</taxon>
        <taxon>Mucoromycetes</taxon>
        <taxon>Mucorales</taxon>
        <taxon>Lichtheimiaceae</taxon>
        <taxon>Lichtheimia</taxon>
    </lineage>
</organism>
<gene>
    <name evidence="2" type="ORF">LRAMOSA09356</name>
</gene>
<reference evidence="2" key="1">
    <citation type="journal article" date="2014" name="Genome Announc.">
        <title>De novo whole-genome sequence and genome annotation of Lichtheimia ramosa.</title>
        <authorList>
            <person name="Linde J."/>
            <person name="Schwartze V."/>
            <person name="Binder U."/>
            <person name="Lass-Florl C."/>
            <person name="Voigt K."/>
            <person name="Horn F."/>
        </authorList>
    </citation>
    <scope>NUCLEOTIDE SEQUENCE</scope>
    <source>
        <strain evidence="2">JMRC FSU:6197</strain>
    </source>
</reference>
<name>A0A077WGR1_9FUNG</name>
<dbReference type="AlphaFoldDB" id="A0A077WGR1"/>